<name>A0A644ZXQ4_9ZZZZ</name>
<comment type="caution">
    <text evidence="1">The sequence shown here is derived from an EMBL/GenBank/DDBJ whole genome shotgun (WGS) entry which is preliminary data.</text>
</comment>
<gene>
    <name evidence="1" type="ORF">SDC9_92290</name>
</gene>
<organism evidence="1">
    <name type="scientific">bioreactor metagenome</name>
    <dbReference type="NCBI Taxonomy" id="1076179"/>
    <lineage>
        <taxon>unclassified sequences</taxon>
        <taxon>metagenomes</taxon>
        <taxon>ecological metagenomes</taxon>
    </lineage>
</organism>
<reference evidence="1" key="1">
    <citation type="submission" date="2019-08" db="EMBL/GenBank/DDBJ databases">
        <authorList>
            <person name="Kucharzyk K."/>
            <person name="Murdoch R.W."/>
            <person name="Higgins S."/>
            <person name="Loffler F."/>
        </authorList>
    </citation>
    <scope>NUCLEOTIDE SEQUENCE</scope>
</reference>
<dbReference type="AlphaFoldDB" id="A0A644ZXQ4"/>
<protein>
    <submittedName>
        <fullName evidence="1">Uncharacterized protein</fullName>
    </submittedName>
</protein>
<proteinExistence type="predicted"/>
<sequence length="306" mass="33608">MDIGFAILDLRIQRTIVPDVEVLVAILVIDRDHRPIDGAEIAVVNRPHRPSLAGKTVGVDIVDQGRHQHLRLVRSKTIRIFVLNIQRFRQIEPGFLVVKPECRIVERIAVEEVEFHIGPGIEKPLLPNLKHHLLELRKRKPVIVHRHTGLGIQRRGIVLVVDQDHVLPQRNRGIGDVAVPILAVDVGDRKFAPDRGRRQCLPELPEKQPVVLRHPGWDPVSAGRIDAPRPMIGAEYIAIDDVGSGVSHQALQGFRGIIAPDCAANAGIDGKFGDILAAARPLPGHAVAVKLIEFGVALIAVPDGVE</sequence>
<accession>A0A644ZXQ4</accession>
<dbReference type="EMBL" id="VSSQ01010941">
    <property type="protein sequence ID" value="MPM45602.1"/>
    <property type="molecule type" value="Genomic_DNA"/>
</dbReference>
<evidence type="ECO:0000313" key="1">
    <source>
        <dbReference type="EMBL" id="MPM45602.1"/>
    </source>
</evidence>